<protein>
    <submittedName>
        <fullName evidence="2">5541_t:CDS:1</fullName>
    </submittedName>
</protein>
<sequence length="413" mass="47131">MCLPRFFTRQVQLFLRPHIKTINANCSIFQQPAQRFHSETNSNSKSCVLAYFITGGFALFISGDNSYSWYVNRCYERRLDETMEKGTRPEIDSSDDACVSRPLVVDQLNKIFQPYKNQSYYYMVCGEPGTGKTKLIKTSANEVGQGVIYVDVPANINLFGDALGKALNYEFDEHVSYSKRLIRKLFGASETTDAFKRCAEKYKNKYGKLPVIVYDNVSRLITVHPEVIDILQDDAKDNADDKKYISVFVCSGGNVPRRMESKKPVIEIGDLNKEESMYYLINERKINVIDATRLYDLVGGRIMELKNVADDFLAGQTFDVIKQQIFGTIYDDFEMAEMNPSQSNHEAAKTVIRALSNSNDMLHVSMLRELTKVEPNKLLEGNVFAYHPAHKAVTFLSRSVERYVQENATKFIK</sequence>
<evidence type="ECO:0000313" key="2">
    <source>
        <dbReference type="EMBL" id="CAG8435295.1"/>
    </source>
</evidence>
<dbReference type="AlphaFoldDB" id="A0A9N8YN92"/>
<dbReference type="Proteomes" id="UP000789706">
    <property type="component" value="Unassembled WGS sequence"/>
</dbReference>
<dbReference type="PANTHER" id="PTHR36168">
    <property type="entry name" value="CHROMOSOME 1, WHOLE GENOME SHOTGUN SEQUENCE"/>
    <property type="match status" value="1"/>
</dbReference>
<gene>
    <name evidence="2" type="ORF">DEBURN_LOCUS851</name>
</gene>
<keyword evidence="3" id="KW-1185">Reference proteome</keyword>
<organism evidence="2 3">
    <name type="scientific">Diversispora eburnea</name>
    <dbReference type="NCBI Taxonomy" id="1213867"/>
    <lineage>
        <taxon>Eukaryota</taxon>
        <taxon>Fungi</taxon>
        <taxon>Fungi incertae sedis</taxon>
        <taxon>Mucoromycota</taxon>
        <taxon>Glomeromycotina</taxon>
        <taxon>Glomeromycetes</taxon>
        <taxon>Diversisporales</taxon>
        <taxon>Diversisporaceae</taxon>
        <taxon>Diversispora</taxon>
    </lineage>
</organism>
<dbReference type="EMBL" id="CAJVPK010000031">
    <property type="protein sequence ID" value="CAG8435295.1"/>
    <property type="molecule type" value="Genomic_DNA"/>
</dbReference>
<evidence type="ECO:0000259" key="1">
    <source>
        <dbReference type="Pfam" id="PF00004"/>
    </source>
</evidence>
<accession>A0A9N8YN92</accession>
<dbReference type="GO" id="GO:0016887">
    <property type="term" value="F:ATP hydrolysis activity"/>
    <property type="evidence" value="ECO:0007669"/>
    <property type="project" value="InterPro"/>
</dbReference>
<dbReference type="OrthoDB" id="511599at2759"/>
<dbReference type="InterPro" id="IPR003959">
    <property type="entry name" value="ATPase_AAA_core"/>
</dbReference>
<dbReference type="GO" id="GO:0005524">
    <property type="term" value="F:ATP binding"/>
    <property type="evidence" value="ECO:0007669"/>
    <property type="project" value="InterPro"/>
</dbReference>
<dbReference type="Pfam" id="PF00004">
    <property type="entry name" value="AAA"/>
    <property type="match status" value="1"/>
</dbReference>
<comment type="caution">
    <text evidence="2">The sequence shown here is derived from an EMBL/GenBank/DDBJ whole genome shotgun (WGS) entry which is preliminary data.</text>
</comment>
<proteinExistence type="predicted"/>
<name>A0A9N8YN92_9GLOM</name>
<dbReference type="InterPro" id="IPR027417">
    <property type="entry name" value="P-loop_NTPase"/>
</dbReference>
<dbReference type="Gene3D" id="3.40.50.300">
    <property type="entry name" value="P-loop containing nucleotide triphosphate hydrolases"/>
    <property type="match status" value="1"/>
</dbReference>
<dbReference type="SUPFAM" id="SSF52540">
    <property type="entry name" value="P-loop containing nucleoside triphosphate hydrolases"/>
    <property type="match status" value="1"/>
</dbReference>
<feature type="domain" description="ATPase AAA-type core" evidence="1">
    <location>
        <begin position="123"/>
        <end position="189"/>
    </location>
</feature>
<evidence type="ECO:0000313" key="3">
    <source>
        <dbReference type="Proteomes" id="UP000789706"/>
    </source>
</evidence>
<dbReference type="PANTHER" id="PTHR36168:SF1">
    <property type="entry name" value="ORC1-LIKE AAA ATPASE DOMAIN-CONTAINING PROTEIN"/>
    <property type="match status" value="1"/>
</dbReference>
<reference evidence="2" key="1">
    <citation type="submission" date="2021-06" db="EMBL/GenBank/DDBJ databases">
        <authorList>
            <person name="Kallberg Y."/>
            <person name="Tangrot J."/>
            <person name="Rosling A."/>
        </authorList>
    </citation>
    <scope>NUCLEOTIDE SEQUENCE</scope>
    <source>
        <strain evidence="2">AZ414A</strain>
    </source>
</reference>